<accession>A0ACA9UXI5</accession>
<dbReference type="Proteomes" id="UP000836387">
    <property type="component" value="Unassembled WGS sequence"/>
</dbReference>
<organism evidence="1 2">
    <name type="scientific">Clonostachys rosea f. rosea IK726</name>
    <dbReference type="NCBI Taxonomy" id="1349383"/>
    <lineage>
        <taxon>Eukaryota</taxon>
        <taxon>Fungi</taxon>
        <taxon>Dikarya</taxon>
        <taxon>Ascomycota</taxon>
        <taxon>Pezizomycotina</taxon>
        <taxon>Sordariomycetes</taxon>
        <taxon>Hypocreomycetidae</taxon>
        <taxon>Hypocreales</taxon>
        <taxon>Bionectriaceae</taxon>
        <taxon>Clonostachys</taxon>
    </lineage>
</organism>
<evidence type="ECO:0000313" key="1">
    <source>
        <dbReference type="EMBL" id="CAG9956779.1"/>
    </source>
</evidence>
<keyword evidence="2" id="KW-1185">Reference proteome</keyword>
<evidence type="ECO:0000313" key="2">
    <source>
        <dbReference type="Proteomes" id="UP000836387"/>
    </source>
</evidence>
<reference evidence="1" key="1">
    <citation type="submission" date="2020-04" db="EMBL/GenBank/DDBJ databases">
        <authorList>
            <person name="Broberg M."/>
        </authorList>
    </citation>
    <scope>NUCLEOTIDE SEQUENCE</scope>
</reference>
<name>A0ACA9UXI5_BIOOC</name>
<sequence>MVQWSGVLRAAAIGAAALTSGANAWNKESIMASGRPSNSLGAGQVPGRYIVELETGAGLHQRDIQRRADAVLSSLSDVGLEVDVKDDYSAISTRFSGLSIEVKNSKLGTLDQLKNLEGVADAWPVYTVKLNPIAEGDGSKRAWNPHIVTRVDELHKRGIKGQGQRVCVIDSGVDAAHPALAGRIVGGKNMLDDNNDVQDCIGHGTFVSSVIVGDTKDFHGVAPQAEVYMYKVFPCSDATSNDIILKGMLAADADNCDIISLSLGSDSGYHSTPLSMVASRITQDRLVVVAAGNSGEQGIFYASSPASGRGVLSVASVNARQVLRWPATVRSSSGQELAISYITSDGTKVNETVNAPITFDAGDACNPESYGEESQALVIQRGVCMWAGAYNTLMYNGFGYYLIFDSYNQGVFYPSDALNSNPSIHLFGLTAASVGAWVKEETAAGHNLTLVIKPDDDPAASDPDNTFDDFPGTGQVSYFSSWGPTFENDFSPKIAGPGGFVYGAHPDNKYVVQSGTSFSTPYLAGVAALFYAHVKQDSKEFLRRISATATTLPAWDEREKSVLADIAPLAQQGSGLVDAVKVVDYQTILLSDSHISLNDTDNRVSTHKVRLANTGSSQVTYKISHVAAASVKTRDEYMYPYTYMPPLTAASGSINAPSSITIAPGSTQEVEVTFNKPANDQENSGTVWSGKVVFEGTNGEFVSVPYMGVEVSTYNWTPLEGSPLFFRYDSVDGYLYPIDWQSKPYKLAEFDSPEVYYALRYGTYEFSFDLVGPDWKVEDFSYPLVSGAGSAQWHGSLRSSPDVFGSYVDFPAKFPLRFSNVGFTRFQSFANGTQVRTGRYKILARALRMFGDARNPKDWQFTLSDGFTIQLGDETLPSTPISSTTAASTPVSTATPTSQSMSTTSSQVIVTPSSSAIASTTAVPGITTTLRAIATPTGVPNAIVDVSVAKQGTSTNQINDPGVWLELHVRFEIPTRLPLDSSVSFALPPQIVDVATSNYVMDQSSNLVGSASFDKRTSLYTINFGEYVTWHSQFVGDFYLFCRFIEDYRPQMQAGSYYLEILTVGEPIYTPLIYTAVDRTRVYEHMAVKKVDNIDTFEFKVEVPGQLGPWNSVTFTSVYNENDGFLCTETTVAVGTEFNALNQVTQSRDITAASVKRCEVKNFRAIVTDTVAVGEALVFNIATLMGVRASWSITMTYDLAIELKNGTTIGWNSRSMTYEKNSRSRPDNWISAVVDRDGPIGPIISTTSLILRSSTPVSTPASTPVSSSAAITPTSTPGSSTQLSSSTPQSSIVSSGTPIGSSSSGVEIPTPVSSTTPVSSSAVSSITPASSTVVSSTTPVSSGTPVSSSVPASSTPVSSTTLISSTTPVSSTEGSSTTVSRTQTTSGSSTTPISSRVSSSVVLSSQTSPVSSTTPISSINAGSSTIEASASASLSFSQTTPGTAISSAPTTTSGSTASSSTIFATESSSSADISNFVPASTISSPSSPLSGTTVPTSASDVATSSSSRGLVSQSTVEPSVVTTTSARQGPAPTETQTVTVITSVCSDPSWTALVTVTITIPCATSGQTEVTTVTSVCTRCADHPVTVTYTQPAAQPTSTKVDGFRLPSSASQVPNLIPHVTVSGGPGNPARPSAFSTLTSISSAKASDGPGQGNGDKSSQSSQPSGATGDNRSSSVSQIGATQPALTQKTATSVASGVPSTISTSAPVSAAGCVSMRYLVASIIAGFATWTLII</sequence>
<protein>
    <submittedName>
        <fullName evidence="1">Uncharacterized protein</fullName>
    </submittedName>
</protein>
<comment type="caution">
    <text evidence="1">The sequence shown here is derived from an EMBL/GenBank/DDBJ whole genome shotgun (WGS) entry which is preliminary data.</text>
</comment>
<gene>
    <name evidence="1" type="ORF">CRV2_00008691</name>
</gene>
<dbReference type="EMBL" id="CADEHS020000645">
    <property type="protein sequence ID" value="CAG9956779.1"/>
    <property type="molecule type" value="Genomic_DNA"/>
</dbReference>
<proteinExistence type="predicted"/>
<reference evidence="1" key="2">
    <citation type="submission" date="2021-10" db="EMBL/GenBank/DDBJ databases">
        <authorList>
            <person name="Piombo E."/>
        </authorList>
    </citation>
    <scope>NUCLEOTIDE SEQUENCE</scope>
</reference>